<evidence type="ECO:0000313" key="2">
    <source>
        <dbReference type="Proteomes" id="UP000183180"/>
    </source>
</evidence>
<sequence length="35" mass="3794">MIDTDTTSLDALLDQLVEITPPSDDPTPAARRTHS</sequence>
<organism evidence="1 2">
    <name type="scientific">Gordonia westfalica</name>
    <dbReference type="NCBI Taxonomy" id="158898"/>
    <lineage>
        <taxon>Bacteria</taxon>
        <taxon>Bacillati</taxon>
        <taxon>Actinomycetota</taxon>
        <taxon>Actinomycetes</taxon>
        <taxon>Mycobacteriales</taxon>
        <taxon>Gordoniaceae</taxon>
        <taxon>Gordonia</taxon>
    </lineage>
</organism>
<dbReference type="Proteomes" id="UP000183180">
    <property type="component" value="Unassembled WGS sequence"/>
</dbReference>
<gene>
    <name evidence="1" type="ORF">SAMN04488548_136386</name>
</gene>
<dbReference type="STRING" id="158898.SAMN04488548_136386"/>
<name>A0A1H2LIF6_9ACTN</name>
<evidence type="ECO:0000313" key="1">
    <source>
        <dbReference type="EMBL" id="SDU80525.1"/>
    </source>
</evidence>
<accession>A0A1H2LIF6</accession>
<proteinExistence type="predicted"/>
<reference evidence="1 2" key="1">
    <citation type="submission" date="2016-10" db="EMBL/GenBank/DDBJ databases">
        <authorList>
            <person name="de Groot N.N."/>
        </authorList>
    </citation>
    <scope>NUCLEOTIDE SEQUENCE [LARGE SCALE GENOMIC DNA]</scope>
    <source>
        <strain evidence="1 2">DSM 44215</strain>
    </source>
</reference>
<dbReference type="AlphaFoldDB" id="A0A1H2LIF6"/>
<protein>
    <submittedName>
        <fullName evidence="1">Uncharacterized protein</fullName>
    </submittedName>
</protein>
<dbReference type="EMBL" id="FNLM01000036">
    <property type="protein sequence ID" value="SDU80525.1"/>
    <property type="molecule type" value="Genomic_DNA"/>
</dbReference>